<sequence length="121" mass="13747">MSAQARLTCHLLATTRYIGVLNLVVFALASRFGSFSFCLQILLSVALLYLHIRIYFDQLLFKDLAQQHITTEELDAALEALKLKIPQGQRNITERVQGALTLWKYVLYTTGVQLLLLFLTC</sequence>
<dbReference type="EMBL" id="AEJM01000036">
    <property type="protein sequence ID" value="EGY33045.1"/>
    <property type="molecule type" value="Genomic_DNA"/>
</dbReference>
<dbReference type="Proteomes" id="UP000005508">
    <property type="component" value="Unassembled WGS sequence"/>
</dbReference>
<organism evidence="2 3">
    <name type="scientific">Aggregatibacter actinomycetemcomitans serotype e str. SC1083</name>
    <dbReference type="NCBI Taxonomy" id="907488"/>
    <lineage>
        <taxon>Bacteria</taxon>
        <taxon>Pseudomonadati</taxon>
        <taxon>Pseudomonadota</taxon>
        <taxon>Gammaproteobacteria</taxon>
        <taxon>Pasteurellales</taxon>
        <taxon>Pasteurellaceae</taxon>
        <taxon>Aggregatibacter</taxon>
    </lineage>
</organism>
<comment type="caution">
    <text evidence="2">The sequence shown here is derived from an EMBL/GenBank/DDBJ whole genome shotgun (WGS) entry which is preliminary data.</text>
</comment>
<dbReference type="PATRIC" id="fig|907488.3.peg.1567"/>
<evidence type="ECO:0000313" key="2">
    <source>
        <dbReference type="EMBL" id="EGY33045.1"/>
    </source>
</evidence>
<keyword evidence="1" id="KW-0812">Transmembrane</keyword>
<name>G4A9T3_AGGAC</name>
<proteinExistence type="predicted"/>
<keyword evidence="1" id="KW-1133">Transmembrane helix</keyword>
<keyword evidence="1" id="KW-0472">Membrane</keyword>
<evidence type="ECO:0000256" key="1">
    <source>
        <dbReference type="SAM" id="Phobius"/>
    </source>
</evidence>
<dbReference type="AlphaFoldDB" id="G4A9T3"/>
<protein>
    <submittedName>
        <fullName evidence="2">Uncharacterized protein</fullName>
    </submittedName>
</protein>
<accession>G4A9T3</accession>
<evidence type="ECO:0000313" key="3">
    <source>
        <dbReference type="Proteomes" id="UP000005508"/>
    </source>
</evidence>
<dbReference type="RefSeq" id="WP_005558454.1">
    <property type="nucleotide sequence ID" value="NZ_AEJM01000036.1"/>
</dbReference>
<reference evidence="2 3" key="1">
    <citation type="submission" date="2010-10" db="EMBL/GenBank/DDBJ databases">
        <authorList>
            <person name="Chen C."/>
            <person name="Kittichotirat W."/>
            <person name="Asikainen S."/>
            <person name="Bumgarner R."/>
        </authorList>
    </citation>
    <scope>NUCLEOTIDE SEQUENCE [LARGE SCALE GENOMIC DNA]</scope>
    <source>
        <strain evidence="2 3">SC1083</strain>
    </source>
</reference>
<feature type="transmembrane region" description="Helical" evidence="1">
    <location>
        <begin position="34"/>
        <end position="52"/>
    </location>
</feature>
<gene>
    <name evidence="2" type="ORF">SC1083_1602</name>
</gene>
<feature type="transmembrane region" description="Helical" evidence="1">
    <location>
        <begin position="7"/>
        <end position="28"/>
    </location>
</feature>